<dbReference type="EMBL" id="HBEU01000372">
    <property type="protein sequence ID" value="CAD8574097.1"/>
    <property type="molecule type" value="Transcribed_RNA"/>
</dbReference>
<accession>A0A7S0K970</accession>
<reference evidence="1" key="1">
    <citation type="submission" date="2021-01" db="EMBL/GenBank/DDBJ databases">
        <authorList>
            <person name="Corre E."/>
            <person name="Pelletier E."/>
            <person name="Niang G."/>
            <person name="Scheremetjew M."/>
            <person name="Finn R."/>
            <person name="Kale V."/>
            <person name="Holt S."/>
            <person name="Cochrane G."/>
            <person name="Meng A."/>
            <person name="Brown T."/>
            <person name="Cohen L."/>
        </authorList>
    </citation>
    <scope>NUCLEOTIDE SEQUENCE</scope>
    <source>
        <strain evidence="1">B651</strain>
    </source>
</reference>
<proteinExistence type="predicted"/>
<gene>
    <name evidence="1" type="ORF">LDAN0322_LOCUS241</name>
</gene>
<organism evidence="1">
    <name type="scientific">Leptocylindrus aporus</name>
    <dbReference type="NCBI Taxonomy" id="1398097"/>
    <lineage>
        <taxon>Eukaryota</taxon>
        <taxon>Sar</taxon>
        <taxon>Stramenopiles</taxon>
        <taxon>Ochrophyta</taxon>
        <taxon>Bacillariophyta</taxon>
        <taxon>Coscinodiscophyceae</taxon>
        <taxon>Chaetocerotophycidae</taxon>
        <taxon>Leptocylindrales</taxon>
        <taxon>Leptocylindraceae</taxon>
        <taxon>Leptocylindrus</taxon>
    </lineage>
</organism>
<dbReference type="AlphaFoldDB" id="A0A7S0K970"/>
<name>A0A7S0K970_9STRA</name>
<protein>
    <submittedName>
        <fullName evidence="1">Uncharacterized protein</fullName>
    </submittedName>
</protein>
<sequence length="117" mass="13532">MYSRETRKDHPDSTAKLNPLVSILKTFNEDDLIVVKLDVDTCAVELSLVNQILKDKSLSNLIDQFYFEYHTYMKDNPSFKGALGRDERSGYKTSSVRDSLDLFHNLRKNGVTSHFWV</sequence>
<evidence type="ECO:0000313" key="1">
    <source>
        <dbReference type="EMBL" id="CAD8574097.1"/>
    </source>
</evidence>